<dbReference type="InterPro" id="IPR003961">
    <property type="entry name" value="FN3_dom"/>
</dbReference>
<feature type="domain" description="Fibronectin type-III" evidence="5">
    <location>
        <begin position="545"/>
        <end position="633"/>
    </location>
</feature>
<dbReference type="SUPFAM" id="SSF50969">
    <property type="entry name" value="YVTN repeat-like/Quinoprotein amine dehydrogenase"/>
    <property type="match status" value="1"/>
</dbReference>
<dbReference type="Pfam" id="PF00041">
    <property type="entry name" value="fn3"/>
    <property type="match status" value="2"/>
</dbReference>
<keyword evidence="1" id="KW-0378">Hydrolase</keyword>
<feature type="compositionally biased region" description="Gly residues" evidence="3">
    <location>
        <begin position="428"/>
        <end position="444"/>
    </location>
</feature>
<proteinExistence type="predicted"/>
<organism evidence="6 7">
    <name type="scientific">Nocardiopsis terrae</name>
    <dbReference type="NCBI Taxonomy" id="372655"/>
    <lineage>
        <taxon>Bacteria</taxon>
        <taxon>Bacillati</taxon>
        <taxon>Actinomycetota</taxon>
        <taxon>Actinomycetes</taxon>
        <taxon>Streptosporangiales</taxon>
        <taxon>Nocardiopsidaceae</taxon>
        <taxon>Nocardiopsis</taxon>
    </lineage>
</organism>
<reference evidence="6 7" key="1">
    <citation type="submission" date="2020-10" db="EMBL/GenBank/DDBJ databases">
        <title>Sequencing the genomes of 1000 actinobacteria strains.</title>
        <authorList>
            <person name="Klenk H.-P."/>
        </authorList>
    </citation>
    <scope>NUCLEOTIDE SEQUENCE [LARGE SCALE GENOMIC DNA]</scope>
    <source>
        <strain evidence="6 7">DSM 45157</strain>
    </source>
</reference>
<accession>A0ABR9HGH5</accession>
<dbReference type="Gene3D" id="2.60.40.10">
    <property type="entry name" value="Immunoglobulins"/>
    <property type="match status" value="2"/>
</dbReference>
<keyword evidence="2" id="KW-0119">Carbohydrate metabolism</keyword>
<keyword evidence="4" id="KW-0472">Membrane</keyword>
<evidence type="ECO:0000256" key="3">
    <source>
        <dbReference type="SAM" id="MobiDB-lite"/>
    </source>
</evidence>
<name>A0ABR9HGH5_9ACTN</name>
<evidence type="ECO:0000313" key="6">
    <source>
        <dbReference type="EMBL" id="MBE1458131.1"/>
    </source>
</evidence>
<feature type="compositionally biased region" description="Polar residues" evidence="3">
    <location>
        <begin position="530"/>
        <end position="542"/>
    </location>
</feature>
<feature type="compositionally biased region" description="Polar residues" evidence="3">
    <location>
        <begin position="1"/>
        <end position="11"/>
    </location>
</feature>
<feature type="region of interest" description="Disordered" evidence="3">
    <location>
        <begin position="381"/>
        <end position="463"/>
    </location>
</feature>
<dbReference type="SUPFAM" id="SSF49265">
    <property type="entry name" value="Fibronectin type III"/>
    <property type="match status" value="1"/>
</dbReference>
<evidence type="ECO:0000256" key="4">
    <source>
        <dbReference type="SAM" id="Phobius"/>
    </source>
</evidence>
<keyword evidence="4" id="KW-0812">Transmembrane</keyword>
<dbReference type="InterPro" id="IPR050713">
    <property type="entry name" value="RTP_Phos/Ushers"/>
</dbReference>
<evidence type="ECO:0000256" key="1">
    <source>
        <dbReference type="ARBA" id="ARBA00023295"/>
    </source>
</evidence>
<feature type="region of interest" description="Disordered" evidence="3">
    <location>
        <begin position="524"/>
        <end position="558"/>
    </location>
</feature>
<evidence type="ECO:0000259" key="5">
    <source>
        <dbReference type="PROSITE" id="PS50853"/>
    </source>
</evidence>
<evidence type="ECO:0000256" key="2">
    <source>
        <dbReference type="ARBA" id="ARBA00023326"/>
    </source>
</evidence>
<dbReference type="InterPro" id="IPR036116">
    <property type="entry name" value="FN3_sf"/>
</dbReference>
<gene>
    <name evidence="6" type="ORF">H4W79_002345</name>
</gene>
<dbReference type="PANTHER" id="PTHR46957:SF3">
    <property type="entry name" value="CYTOKINE RECEPTOR"/>
    <property type="match status" value="1"/>
</dbReference>
<keyword evidence="4" id="KW-1133">Transmembrane helix</keyword>
<dbReference type="PROSITE" id="PS50853">
    <property type="entry name" value="FN3"/>
    <property type="match status" value="2"/>
</dbReference>
<feature type="compositionally biased region" description="Low complexity" evidence="3">
    <location>
        <begin position="448"/>
        <end position="463"/>
    </location>
</feature>
<dbReference type="InterPro" id="IPR013783">
    <property type="entry name" value="Ig-like_fold"/>
</dbReference>
<dbReference type="Proteomes" id="UP000598217">
    <property type="component" value="Unassembled WGS sequence"/>
</dbReference>
<dbReference type="PANTHER" id="PTHR46957">
    <property type="entry name" value="CYTOKINE RECEPTOR"/>
    <property type="match status" value="1"/>
</dbReference>
<dbReference type="EMBL" id="JADBDY010000001">
    <property type="protein sequence ID" value="MBE1458131.1"/>
    <property type="molecule type" value="Genomic_DNA"/>
</dbReference>
<keyword evidence="2" id="KW-0624">Polysaccharide degradation</keyword>
<feature type="transmembrane region" description="Helical" evidence="4">
    <location>
        <begin position="37"/>
        <end position="57"/>
    </location>
</feature>
<keyword evidence="1" id="KW-0326">Glycosidase</keyword>
<dbReference type="InterPro" id="IPR011044">
    <property type="entry name" value="Quino_amine_DH_bsu"/>
</dbReference>
<feature type="region of interest" description="Disordered" evidence="3">
    <location>
        <begin position="1"/>
        <end position="22"/>
    </location>
</feature>
<dbReference type="RefSeq" id="WP_191270220.1">
    <property type="nucleotide sequence ID" value="NZ_BMXJ01000003.1"/>
</dbReference>
<sequence>MASRQTASSGTDPAERSRSRRLLGTLARRTRAGSSGLVLSLMATALVSTAFGVGALGRSDEVSDGAAWLWSAPAGEAVRVNGNNAEIDLVASLPEAGGGRVEVEQNDDYLILTDPETGKVTSVDLNELGFSGKLELGSGDFGVVLGRESAVVIDREGGEIRAVDPATLQATGASLTLEGPLVGGAFDDSDTLWVGAPAQGHAVGIRVTDGEAAVTQTVAVASPGADIGVTVFDDGALAVDRGSEQVVAMRDGDDPVMVTMPAPMDDSAMPARTRGDMAAVTKTEDDGIVTLLHPYGAAETSYFPVGQPGGGIAVPFSGRVYVPFDEEGVVRSYAPDGRELDTVTLPGAEGALELDAREGSLFVNAPDTGAAAVVDETGRATLVDTDEAPPGPGEVRADTPEAAPEPGSPGTEPQSGGNPEGGDAPEGQGPGQGTGPGEGPGEGEGSGEESTGPPGAPTPVTAEAGDGEVELSWPEAYSPDAPVESYEITWEDGETTVDGSELHTRITGLDNGTAYRFRVRATNEHGTGPAAQSPQVTPSQEAPGSPGTVTAEATGDESATVTWEGADNAVDYLVTTSAGGGASAPSDRTTGQTSLEVTGLQAGATYTFTVTSRGPGGVTGESATSASVTMPEEQVGDPSGVAHSVSGSTVTVTWTAADNAEGYRITPHGDGAVFLNEASAGAGATSHSFTRGDERCFSFTVTALGPGGTESAGVRSAPACMRW</sequence>
<protein>
    <recommendedName>
        <fullName evidence="5">Fibronectin type-III domain-containing protein</fullName>
    </recommendedName>
</protein>
<evidence type="ECO:0000313" key="7">
    <source>
        <dbReference type="Proteomes" id="UP000598217"/>
    </source>
</evidence>
<dbReference type="SMART" id="SM00060">
    <property type="entry name" value="FN3"/>
    <property type="match status" value="3"/>
</dbReference>
<dbReference type="CDD" id="cd00063">
    <property type="entry name" value="FN3"/>
    <property type="match status" value="2"/>
</dbReference>
<keyword evidence="7" id="KW-1185">Reference proteome</keyword>
<comment type="caution">
    <text evidence="6">The sequence shown here is derived from an EMBL/GenBank/DDBJ whole genome shotgun (WGS) entry which is preliminary data.</text>
</comment>
<feature type="domain" description="Fibronectin type-III" evidence="5">
    <location>
        <begin position="453"/>
        <end position="542"/>
    </location>
</feature>